<dbReference type="PROSITE" id="PS50294">
    <property type="entry name" value="WD_REPEATS_REGION"/>
    <property type="match status" value="13"/>
</dbReference>
<dbReference type="InterPro" id="IPR015943">
    <property type="entry name" value="WD40/YVTN_repeat-like_dom_sf"/>
</dbReference>
<dbReference type="InterPro" id="IPR020472">
    <property type="entry name" value="WD40_PAC1"/>
</dbReference>
<proteinExistence type="predicted"/>
<feature type="repeat" description="WD" evidence="3">
    <location>
        <begin position="697"/>
        <end position="729"/>
    </location>
</feature>
<evidence type="ECO:0000256" key="4">
    <source>
        <dbReference type="SAM" id="Coils"/>
    </source>
</evidence>
<feature type="repeat" description="WD" evidence="3">
    <location>
        <begin position="1072"/>
        <end position="1104"/>
    </location>
</feature>
<evidence type="ECO:0000313" key="5">
    <source>
        <dbReference type="EMBL" id="ABW29957.1"/>
    </source>
</evidence>
<dbReference type="PANTHER" id="PTHR19879:SF9">
    <property type="entry name" value="TRANSCRIPTION INITIATION FACTOR TFIID SUBUNIT 5"/>
    <property type="match status" value="1"/>
</dbReference>
<dbReference type="InterPro" id="IPR011659">
    <property type="entry name" value="WD40"/>
</dbReference>
<keyword evidence="4" id="KW-0175">Coiled coil</keyword>
<dbReference type="InterPro" id="IPR036322">
    <property type="entry name" value="WD40_repeat_dom_sf"/>
</dbReference>
<dbReference type="InterPro" id="IPR011047">
    <property type="entry name" value="Quinoprotein_ADH-like_sf"/>
</dbReference>
<dbReference type="Pfam" id="PF14516">
    <property type="entry name" value="AAA_35"/>
    <property type="match status" value="1"/>
</dbReference>
<feature type="repeat" description="WD" evidence="3">
    <location>
        <begin position="787"/>
        <end position="819"/>
    </location>
</feature>
<feature type="repeat" description="WD" evidence="3">
    <location>
        <begin position="910"/>
        <end position="941"/>
    </location>
</feature>
<dbReference type="Proteomes" id="UP000000268">
    <property type="component" value="Chromosome"/>
</dbReference>
<protein>
    <submittedName>
        <fullName evidence="5">WD-repeat protein</fullName>
    </submittedName>
</protein>
<feature type="repeat" description="WD" evidence="3">
    <location>
        <begin position="828"/>
        <end position="869"/>
    </location>
</feature>
<dbReference type="SUPFAM" id="SSF50978">
    <property type="entry name" value="WD40 repeat-like"/>
    <property type="match status" value="1"/>
</dbReference>
<accession>B0C5U5</accession>
<dbReference type="PRINTS" id="PR00320">
    <property type="entry name" value="GPROTEINBRPT"/>
</dbReference>
<dbReference type="SMART" id="SM00320">
    <property type="entry name" value="WD40"/>
    <property type="match status" value="14"/>
</dbReference>
<feature type="repeat" description="WD" evidence="3">
    <location>
        <begin position="1031"/>
        <end position="1062"/>
    </location>
</feature>
<name>B0C5U5_ACAM1</name>
<feature type="repeat" description="WD" evidence="3">
    <location>
        <begin position="1113"/>
        <end position="1145"/>
    </location>
</feature>
<dbReference type="eggNOG" id="COG1672">
    <property type="taxonomic scope" value="Bacteria"/>
</dbReference>
<dbReference type="OrthoDB" id="434800at2"/>
<evidence type="ECO:0000256" key="3">
    <source>
        <dbReference type="PROSITE-ProRule" id="PRU00221"/>
    </source>
</evidence>
<dbReference type="SUPFAM" id="SSF50998">
    <property type="entry name" value="Quinoprotein alcohol dehydrogenase-like"/>
    <property type="match status" value="1"/>
</dbReference>
<feature type="coiled-coil region" evidence="4">
    <location>
        <begin position="402"/>
        <end position="500"/>
    </location>
</feature>
<dbReference type="STRING" id="329726.AM1_4989"/>
<dbReference type="AlphaFoldDB" id="B0C5U5"/>
<feature type="repeat" description="WD" evidence="3">
    <location>
        <begin position="613"/>
        <end position="645"/>
    </location>
</feature>
<evidence type="ECO:0000313" key="6">
    <source>
        <dbReference type="Proteomes" id="UP000000268"/>
    </source>
</evidence>
<feature type="repeat" description="WD" evidence="3">
    <location>
        <begin position="1154"/>
        <end position="1188"/>
    </location>
</feature>
<feature type="repeat" description="WD" evidence="3">
    <location>
        <begin position="749"/>
        <end position="778"/>
    </location>
</feature>
<dbReference type="eggNOG" id="COG3064">
    <property type="taxonomic scope" value="Bacteria"/>
</dbReference>
<dbReference type="RefSeq" id="WP_012165229.1">
    <property type="nucleotide sequence ID" value="NC_009925.1"/>
</dbReference>
<dbReference type="InterPro" id="IPR027417">
    <property type="entry name" value="P-loop_NTPase"/>
</dbReference>
<feature type="repeat" description="WD" evidence="3">
    <location>
        <begin position="656"/>
        <end position="688"/>
    </location>
</feature>
<dbReference type="EMBL" id="CP000828">
    <property type="protein sequence ID" value="ABW29957.1"/>
    <property type="molecule type" value="Genomic_DNA"/>
</dbReference>
<dbReference type="InterPro" id="IPR019775">
    <property type="entry name" value="WD40_repeat_CS"/>
</dbReference>
<organism evidence="5 6">
    <name type="scientific">Acaryochloris marina (strain MBIC 11017)</name>
    <dbReference type="NCBI Taxonomy" id="329726"/>
    <lineage>
        <taxon>Bacteria</taxon>
        <taxon>Bacillati</taxon>
        <taxon>Cyanobacteriota</taxon>
        <taxon>Cyanophyceae</taxon>
        <taxon>Acaryochloridales</taxon>
        <taxon>Acaryochloridaceae</taxon>
        <taxon>Acaryochloris</taxon>
    </lineage>
</organism>
<dbReference type="SUPFAM" id="SSF52540">
    <property type="entry name" value="P-loop containing nucleoside triphosphate hydrolases"/>
    <property type="match status" value="1"/>
</dbReference>
<dbReference type="KEGG" id="amr:AM1_4989"/>
<dbReference type="PROSITE" id="PS00678">
    <property type="entry name" value="WD_REPEATS_1"/>
    <property type="match status" value="1"/>
</dbReference>
<gene>
    <name evidence="5" type="ordered locus">AM1_4989</name>
</gene>
<feature type="repeat" description="WD" evidence="3">
    <location>
        <begin position="990"/>
        <end position="1031"/>
    </location>
</feature>
<keyword evidence="6" id="KW-1185">Reference proteome</keyword>
<dbReference type="CDD" id="cd00200">
    <property type="entry name" value="WD40"/>
    <property type="match status" value="2"/>
</dbReference>
<dbReference type="PANTHER" id="PTHR19879">
    <property type="entry name" value="TRANSCRIPTION INITIATION FACTOR TFIID"/>
    <property type="match status" value="1"/>
</dbReference>
<reference evidence="5 6" key="1">
    <citation type="journal article" date="2008" name="Proc. Natl. Acad. Sci. U.S.A.">
        <title>Niche adaptation and genome expansion in the chlorophyll d-producing cyanobacterium Acaryochloris marina.</title>
        <authorList>
            <person name="Swingley W.D."/>
            <person name="Chen M."/>
            <person name="Cheung P.C."/>
            <person name="Conrad A.L."/>
            <person name="Dejesa L.C."/>
            <person name="Hao J."/>
            <person name="Honchak B.M."/>
            <person name="Karbach L.E."/>
            <person name="Kurdoglu A."/>
            <person name="Lahiri S."/>
            <person name="Mastrian S.D."/>
            <person name="Miyashita H."/>
            <person name="Page L."/>
            <person name="Ramakrishna P."/>
            <person name="Satoh S."/>
            <person name="Sattley W.M."/>
            <person name="Shimada Y."/>
            <person name="Taylor H.L."/>
            <person name="Tomo T."/>
            <person name="Tsuchiya T."/>
            <person name="Wang Z.T."/>
            <person name="Raymond J."/>
            <person name="Mimuro M."/>
            <person name="Blankenship R.E."/>
            <person name="Touchman J.W."/>
        </authorList>
    </citation>
    <scope>NUCLEOTIDE SEQUENCE [LARGE SCALE GENOMIC DNA]</scope>
    <source>
        <strain evidence="6">MBIC 11017</strain>
    </source>
</reference>
<dbReference type="Pfam" id="PF07676">
    <property type="entry name" value="PD40"/>
    <property type="match status" value="1"/>
</dbReference>
<dbReference type="eggNOG" id="COG2319">
    <property type="taxonomic scope" value="Bacteria"/>
</dbReference>
<dbReference type="Gene3D" id="2.130.10.10">
    <property type="entry name" value="YVTN repeat-like/Quinoprotein amine dehydrogenase"/>
    <property type="match status" value="3"/>
</dbReference>
<feature type="repeat" description="WD" evidence="3">
    <location>
        <begin position="869"/>
        <end position="901"/>
    </location>
</feature>
<dbReference type="Pfam" id="PF00400">
    <property type="entry name" value="WD40"/>
    <property type="match status" value="13"/>
</dbReference>
<evidence type="ECO:0000256" key="2">
    <source>
        <dbReference type="ARBA" id="ARBA00022737"/>
    </source>
</evidence>
<dbReference type="InterPro" id="IPR001680">
    <property type="entry name" value="WD40_rpt"/>
</dbReference>
<evidence type="ECO:0000256" key="1">
    <source>
        <dbReference type="ARBA" id="ARBA00022574"/>
    </source>
</evidence>
<keyword evidence="1 3" id="KW-0853">WD repeat</keyword>
<sequence length="1275" mass="139929">MGTEIYTVGGTVQANAQGLYIPRQADQDLLQLCRDSTFAYVLTPRQMGKSSLMMRTAETLYEEGIAAVIIDLTTIGTQLTADQWYLGLLTEIADQLVLSVNVYQWWQARQHLGGTQRLSHFFEQVVIPETTDPVVIFIDEIDTTLTLGFADDFYAAIRGLYVARAKQPVLHRLSFVLIGVATPSDLIKDAKRTPFNVGERVELTDFTQAEVLPMATGLGLESQQAEQVLGWVLKWTGGHPYLTQRLCKALVDEGKQDWQESDVDRIVRRTFLAEESEKDNNLQFVRDMLTKRAPEDLEEEVLKSYRVKVLKTYREVQSDKSPVKDEEQSLVISHLKLAGVVRKEGELLKNRNLIYITVFDRRWIQQHLPESLWQKLKPAMPLIAFLSTVSVAVSGLAVYAINQRNEARLAKSEAQKSEVRAEQKANDEEYAKKQTEIALEQSRRNEKAAKNAAREAQRQKKFAQKSALLAKRRLQQVNSARKAEVIAREKAQKAQNLTERLLTEAEFQKSFAITQSEIANQERAEAEKATKIAKYQTGLAEMRQHNAELLAAALNAEKLFGSGLEIASLVESLKVAQKLKDLIELKQVQPRVRIQSIAILKNIVYGIKEQNQLTGHRVGVRSVTFSPDGQTLASGSADGTVKLWDRQGKELASFTGTGYGTSINSVVFSPDGQTLASGGWFGTVKLWDRQGKELASFKGHGNSVMSVVFSPDGQTLASGSRDGTVKLWNRKGKELASFTGHFTGRSWLHSNVVNSVVFSPDGQTLASGSSDGTVKLWDRQGKELASFTKRGASINSVVFSPDGQTLASGSTDGTVKLWNRQGKELASFTGHGDAVMSVVFSPDGQTLASGSRDDTVKLWDRQGKELVSFTERGDSVMSVAFNPDGQTLASGGIRGVVKLWDRQGKELASFKGHGNSVSFVAFSSDGQTLASRSTDGIVKLWGRQGKELASFTGGRAKSVAFSPDGQTLAFEDSEGTMKLWDRQGKELASFNGHGNLGMSVVFSPDGQTLASGSHYGSVKLWDRQGKELVSFKGHGNSVNSVAFSPDGQTLASGSVDGTVKLWGRQGKELASFNGHGNSVNSVVFSPDGQTLASGSRDGTVKLWNRQGKELASFKGHGDSVMSVAFNPDGQTLVSGSTDGTVKLWDRQGKELASFTGHSSSVNSVAFSSDGQTLVSGSDDRTVKLWNMDLEHLRELGCQWLGNYFANNPTGQKQREVCNGVTGSSQLQDSQAKFFSVHQIPFQLAMQLQNLPMHITESYRNLETSLKLLEFPHSKS</sequence>
<dbReference type="HOGENOM" id="CLU_003454_0_0_3"/>
<keyword evidence="2" id="KW-0677">Repeat</keyword>
<dbReference type="Gene3D" id="3.40.50.300">
    <property type="entry name" value="P-loop containing nucleotide triphosphate hydrolases"/>
    <property type="match status" value="1"/>
</dbReference>
<feature type="repeat" description="WD" evidence="3">
    <location>
        <begin position="958"/>
        <end position="981"/>
    </location>
</feature>
<dbReference type="PROSITE" id="PS50082">
    <property type="entry name" value="WD_REPEATS_2"/>
    <property type="match status" value="14"/>
</dbReference>